<evidence type="ECO:0000256" key="4">
    <source>
        <dbReference type="ARBA" id="ARBA00022737"/>
    </source>
</evidence>
<keyword evidence="9" id="KW-0862">Zinc</keyword>
<dbReference type="GO" id="GO:0008270">
    <property type="term" value="F:zinc ion binding"/>
    <property type="evidence" value="ECO:0007669"/>
    <property type="project" value="UniProtKB-KW"/>
</dbReference>
<dbReference type="GO" id="GO:0005737">
    <property type="term" value="C:cytoplasm"/>
    <property type="evidence" value="ECO:0007669"/>
    <property type="project" value="UniProtKB-SubCell"/>
</dbReference>
<dbReference type="GO" id="GO:0009380">
    <property type="term" value="C:excinuclease repair complex"/>
    <property type="evidence" value="ECO:0007669"/>
    <property type="project" value="InterPro"/>
</dbReference>
<evidence type="ECO:0000256" key="6">
    <source>
        <dbReference type="ARBA" id="ARBA00022763"/>
    </source>
</evidence>
<organism evidence="18 19">
    <name type="scientific">Oceanipulchritudo coccoides</name>
    <dbReference type="NCBI Taxonomy" id="2706888"/>
    <lineage>
        <taxon>Bacteria</taxon>
        <taxon>Pseudomonadati</taxon>
        <taxon>Verrucomicrobiota</taxon>
        <taxon>Opitutia</taxon>
        <taxon>Puniceicoccales</taxon>
        <taxon>Oceanipulchritudinaceae</taxon>
        <taxon>Oceanipulchritudo</taxon>
    </lineage>
</organism>
<dbReference type="GO" id="GO:0016887">
    <property type="term" value="F:ATP hydrolysis activity"/>
    <property type="evidence" value="ECO:0007669"/>
    <property type="project" value="InterPro"/>
</dbReference>
<dbReference type="InterPro" id="IPR027417">
    <property type="entry name" value="P-loop_NTPase"/>
</dbReference>
<dbReference type="Gene3D" id="1.20.1580.10">
    <property type="entry name" value="ABC transporter ATPase like domain"/>
    <property type="match status" value="3"/>
</dbReference>
<evidence type="ECO:0000256" key="11">
    <source>
        <dbReference type="ARBA" id="ARBA00022881"/>
    </source>
</evidence>
<dbReference type="PROSITE" id="PS50893">
    <property type="entry name" value="ABC_TRANSPORTER_2"/>
    <property type="match status" value="1"/>
</dbReference>
<keyword evidence="6" id="KW-0227">DNA damage</keyword>
<dbReference type="InterPro" id="IPR041102">
    <property type="entry name" value="UvrA_inter"/>
</dbReference>
<dbReference type="GO" id="GO:0003677">
    <property type="term" value="F:DNA binding"/>
    <property type="evidence" value="ECO:0007669"/>
    <property type="project" value="UniProtKB-KW"/>
</dbReference>
<evidence type="ECO:0000256" key="8">
    <source>
        <dbReference type="ARBA" id="ARBA00022771"/>
    </source>
</evidence>
<dbReference type="InterPro" id="IPR003439">
    <property type="entry name" value="ABC_transporter-like_ATP-bd"/>
</dbReference>
<evidence type="ECO:0000256" key="7">
    <source>
        <dbReference type="ARBA" id="ARBA00022769"/>
    </source>
</evidence>
<evidence type="ECO:0000313" key="19">
    <source>
        <dbReference type="Proteomes" id="UP000478417"/>
    </source>
</evidence>
<name>A0A6B2M565_9BACT</name>
<dbReference type="GO" id="GO:0005524">
    <property type="term" value="F:ATP binding"/>
    <property type="evidence" value="ECO:0007669"/>
    <property type="project" value="UniProtKB-KW"/>
</dbReference>
<keyword evidence="8" id="KW-0863">Zinc-finger</keyword>
<keyword evidence="11" id="KW-0267">Excision nuclease</keyword>
<keyword evidence="2" id="KW-0963">Cytoplasm</keyword>
<comment type="subcellular location">
    <subcellularLocation>
        <location evidence="1">Cytoplasm</location>
    </subcellularLocation>
</comment>
<evidence type="ECO:0000259" key="17">
    <source>
        <dbReference type="PROSITE" id="PS50893"/>
    </source>
</evidence>
<dbReference type="Proteomes" id="UP000478417">
    <property type="component" value="Unassembled WGS sequence"/>
</dbReference>
<keyword evidence="12" id="KW-0238">DNA-binding</keyword>
<dbReference type="SUPFAM" id="SSF52540">
    <property type="entry name" value="P-loop containing nucleoside triphosphate hydrolases"/>
    <property type="match status" value="2"/>
</dbReference>
<evidence type="ECO:0000256" key="5">
    <source>
        <dbReference type="ARBA" id="ARBA00022741"/>
    </source>
</evidence>
<dbReference type="InterPro" id="IPR004602">
    <property type="entry name" value="UvrA"/>
</dbReference>
<feature type="domain" description="ABC transporter" evidence="17">
    <location>
        <begin position="604"/>
        <end position="931"/>
    </location>
</feature>
<gene>
    <name evidence="18" type="primary">uvrA</name>
    <name evidence="18" type="ORF">G0Q06_10820</name>
</gene>
<dbReference type="NCBIfam" id="TIGR00630">
    <property type="entry name" value="uvra"/>
    <property type="match status" value="1"/>
</dbReference>
<keyword evidence="13" id="KW-0234">DNA repair</keyword>
<dbReference type="InterPro" id="IPR041552">
    <property type="entry name" value="UvrA_DNA-bd"/>
</dbReference>
<sequence length="940" mass="103898">MEKVIHIKGAKVHNLKGIDVSIPREQMVVITGVSGSGKSSLAFDTLFAEGYRKFMDSLSTRARQIMEQIERPEVDYIEGLTPVIAIEQRTGTGANPRSTVASITEIADFARLLWSLCGEAYCPEDGGRIVQQSLDDCLGRIFTEPEGSRVMVVAPYMEAKVSVLRNEVPHLKQKGYLRVRLDGKILELEDPDLFSGLKGEQQMDLIIDRLILRPDQRSRLADSLELAFREADNRAFVLLQDKGSESWRSIPVSQHFACEKCGTVFPEITPRHFSWDHPDGACRTCGGLGETLQFTPELLVPDPEKSVRKGALKPWRIGSRKMIIARNAQLKQLAEQLPFDPTVPWKDLSEDVRKAILYGTGEREFLFKLKPGNRKPQPARFEGVLADLERSRRDTSSDGFRHRLMAYQIRNRCEDCGGARLKKSSRSVLLAGTPYTEFLGGTLGEAQAFVEGLKLPGFEEAIKGLHNRLQFLNEVGLSYLSLDRSYASLSGGEAQRVRLATQVGMGLVGVTYVLDEPTIGLHPANTADLLRTLTDLRDRGNSVIVVEHDPDVIRASDHLLEIGPGAGEAGGELVFQGTVKEATKDKHSQTGAFLSGRARVERSVPIKEPTEGWVRVKGAHEHNLKEIDVAFPMGLLTVVTGVSGSGKSTLVNDVLGKAAAFKLNRAKEIPGRHRGIDGLSSFERVVRVDQSPIGRSPRSNPATFTKIFDDLRKLFAQTPLAKVRGYGPGRFSFNVRGGRCERCQGDGAIKLDMQFLSDVYTECPSCHGHRYNRETLEVRFKGYNIADVLDLTVDSAVDLFAHQPKLRAKLETLQAVGLGYIRLGQAAPTLSGGEAQRLKLSLELSKSQRSHNLYILDEPTTGLHWVDIQHLMDLLFKLREQGQTLIMIEHNIDVIRLADWIIDLGPGGGTQGGEVLHAGPFEELKSIKRSATAKSLKGMA</sequence>
<protein>
    <recommendedName>
        <fullName evidence="15">UvrABC system protein A</fullName>
    </recommendedName>
    <alternativeName>
        <fullName evidence="16">Excinuclease ABC subunit A</fullName>
    </alternativeName>
</protein>
<dbReference type="NCBIfam" id="NF001503">
    <property type="entry name" value="PRK00349.1"/>
    <property type="match status" value="1"/>
</dbReference>
<evidence type="ECO:0000256" key="12">
    <source>
        <dbReference type="ARBA" id="ARBA00023125"/>
    </source>
</evidence>
<dbReference type="GO" id="GO:0006289">
    <property type="term" value="P:nucleotide-excision repair"/>
    <property type="evidence" value="ECO:0007669"/>
    <property type="project" value="InterPro"/>
</dbReference>
<evidence type="ECO:0000256" key="16">
    <source>
        <dbReference type="ARBA" id="ARBA00042156"/>
    </source>
</evidence>
<proteinExistence type="inferred from homology"/>
<dbReference type="PANTHER" id="PTHR43152">
    <property type="entry name" value="UVRABC SYSTEM PROTEIN A"/>
    <property type="match status" value="1"/>
</dbReference>
<keyword evidence="3" id="KW-0479">Metal-binding</keyword>
<evidence type="ECO:0000256" key="3">
    <source>
        <dbReference type="ARBA" id="ARBA00022723"/>
    </source>
</evidence>
<dbReference type="AlphaFoldDB" id="A0A6B2M565"/>
<dbReference type="Gene3D" id="1.10.8.280">
    <property type="entry name" value="ABC transporter ATPase domain-like"/>
    <property type="match status" value="1"/>
</dbReference>
<keyword evidence="19" id="KW-1185">Reference proteome</keyword>
<keyword evidence="7" id="KW-0228">DNA excision</keyword>
<evidence type="ECO:0000256" key="15">
    <source>
        <dbReference type="ARBA" id="ARBA00039316"/>
    </source>
</evidence>
<evidence type="ECO:0000256" key="10">
    <source>
        <dbReference type="ARBA" id="ARBA00022840"/>
    </source>
</evidence>
<accession>A0A6B2M565</accession>
<keyword evidence="5" id="KW-0547">Nucleotide-binding</keyword>
<evidence type="ECO:0000256" key="2">
    <source>
        <dbReference type="ARBA" id="ARBA00022490"/>
    </source>
</evidence>
<keyword evidence="4" id="KW-0677">Repeat</keyword>
<dbReference type="GO" id="GO:0004518">
    <property type="term" value="F:nuclease activity"/>
    <property type="evidence" value="ECO:0007669"/>
    <property type="project" value="UniProtKB-KW"/>
</dbReference>
<keyword evidence="10" id="KW-0067">ATP-binding</keyword>
<keyword evidence="18" id="KW-0378">Hydrolase</keyword>
<dbReference type="Pfam" id="PF17760">
    <property type="entry name" value="UvrA_inter"/>
    <property type="match status" value="1"/>
</dbReference>
<dbReference type="Gene3D" id="3.40.50.300">
    <property type="entry name" value="P-loop containing nucleotide triphosphate hydrolases"/>
    <property type="match status" value="3"/>
</dbReference>
<reference evidence="18 19" key="1">
    <citation type="submission" date="2020-02" db="EMBL/GenBank/DDBJ databases">
        <title>Albibacoteraceae fam. nov., the first described family within the subdivision 4 Verrucomicrobia.</title>
        <authorList>
            <person name="Xi F."/>
        </authorList>
    </citation>
    <scope>NUCLEOTIDE SEQUENCE [LARGE SCALE GENOMIC DNA]</scope>
    <source>
        <strain evidence="18 19">CK1056</strain>
    </source>
</reference>
<evidence type="ECO:0000256" key="9">
    <source>
        <dbReference type="ARBA" id="ARBA00022833"/>
    </source>
</evidence>
<dbReference type="InterPro" id="IPR017871">
    <property type="entry name" value="ABC_transporter-like_CS"/>
</dbReference>
<evidence type="ECO:0000256" key="14">
    <source>
        <dbReference type="ARBA" id="ARBA00038000"/>
    </source>
</evidence>
<evidence type="ECO:0000256" key="13">
    <source>
        <dbReference type="ARBA" id="ARBA00023204"/>
    </source>
</evidence>
<dbReference type="PANTHER" id="PTHR43152:SF1">
    <property type="entry name" value="UVRA PROTEIN"/>
    <property type="match status" value="1"/>
</dbReference>
<evidence type="ECO:0000313" key="18">
    <source>
        <dbReference type="EMBL" id="NDV62945.1"/>
    </source>
</evidence>
<evidence type="ECO:0000256" key="1">
    <source>
        <dbReference type="ARBA" id="ARBA00004496"/>
    </source>
</evidence>
<comment type="similarity">
    <text evidence="14">Belongs to the ABC transporter superfamily. UvrA family.</text>
</comment>
<comment type="caution">
    <text evidence="18">The sequence shown here is derived from an EMBL/GenBank/DDBJ whole genome shotgun (WGS) entry which is preliminary data.</text>
</comment>
<dbReference type="PROSITE" id="PS00211">
    <property type="entry name" value="ABC_TRANSPORTER_1"/>
    <property type="match status" value="2"/>
</dbReference>
<dbReference type="EMBL" id="JAAGNX010000003">
    <property type="protein sequence ID" value="NDV62945.1"/>
    <property type="molecule type" value="Genomic_DNA"/>
</dbReference>
<dbReference type="Gene3D" id="3.30.190.20">
    <property type="match status" value="1"/>
</dbReference>
<dbReference type="Pfam" id="PF17755">
    <property type="entry name" value="UvrA_DNA-bind"/>
    <property type="match status" value="1"/>
</dbReference>